<evidence type="ECO:0000256" key="1">
    <source>
        <dbReference type="SAM" id="MobiDB-lite"/>
    </source>
</evidence>
<accession>A0A7J7P531</accession>
<dbReference type="EMBL" id="JACGCM010000267">
    <property type="protein sequence ID" value="KAF6174423.1"/>
    <property type="molecule type" value="Genomic_DNA"/>
</dbReference>
<dbReference type="OrthoDB" id="2635at2759"/>
<comment type="caution">
    <text evidence="3">The sequence shown here is derived from an EMBL/GenBank/DDBJ whole genome shotgun (WGS) entry which is preliminary data.</text>
</comment>
<feature type="domain" description="DUF8040" evidence="2">
    <location>
        <begin position="83"/>
        <end position="167"/>
    </location>
</feature>
<reference evidence="3 4" key="1">
    <citation type="journal article" date="2020" name="IScience">
        <title>Genome Sequencing of the Endangered Kingdonia uniflora (Circaeasteraceae, Ranunculales) Reveals Potential Mechanisms of Evolutionary Specialization.</title>
        <authorList>
            <person name="Sun Y."/>
            <person name="Deng T."/>
            <person name="Zhang A."/>
            <person name="Moore M.J."/>
            <person name="Landis J.B."/>
            <person name="Lin N."/>
            <person name="Zhang H."/>
            <person name="Zhang X."/>
            <person name="Huang J."/>
            <person name="Zhang X."/>
            <person name="Sun H."/>
            <person name="Wang H."/>
        </authorList>
    </citation>
    <scope>NUCLEOTIDE SEQUENCE [LARGE SCALE GENOMIC DNA]</scope>
    <source>
        <strain evidence="3">TB1705</strain>
        <tissue evidence="3">Leaf</tissue>
    </source>
</reference>
<name>A0A7J7P531_9MAGN</name>
<evidence type="ECO:0000313" key="3">
    <source>
        <dbReference type="EMBL" id="KAF6174423.1"/>
    </source>
</evidence>
<protein>
    <recommendedName>
        <fullName evidence="2">DUF8040 domain-containing protein</fullName>
    </recommendedName>
</protein>
<keyword evidence="4" id="KW-1185">Reference proteome</keyword>
<dbReference type="AlphaFoldDB" id="A0A7J7P531"/>
<proteinExistence type="predicted"/>
<dbReference type="InterPro" id="IPR058353">
    <property type="entry name" value="DUF8040"/>
</dbReference>
<dbReference type="Proteomes" id="UP000541444">
    <property type="component" value="Unassembled WGS sequence"/>
</dbReference>
<evidence type="ECO:0000259" key="2">
    <source>
        <dbReference type="Pfam" id="PF26138"/>
    </source>
</evidence>
<feature type="region of interest" description="Disordered" evidence="1">
    <location>
        <begin position="274"/>
        <end position="312"/>
    </location>
</feature>
<dbReference type="Pfam" id="PF26138">
    <property type="entry name" value="DUF8040"/>
    <property type="match status" value="1"/>
</dbReference>
<organism evidence="3 4">
    <name type="scientific">Kingdonia uniflora</name>
    <dbReference type="NCBI Taxonomy" id="39325"/>
    <lineage>
        <taxon>Eukaryota</taxon>
        <taxon>Viridiplantae</taxon>
        <taxon>Streptophyta</taxon>
        <taxon>Embryophyta</taxon>
        <taxon>Tracheophyta</taxon>
        <taxon>Spermatophyta</taxon>
        <taxon>Magnoliopsida</taxon>
        <taxon>Ranunculales</taxon>
        <taxon>Circaeasteraceae</taxon>
        <taxon>Kingdonia</taxon>
    </lineage>
</organism>
<sequence>MDDVLIGGEGSIDGLVDDGWGSGPIDEGKGNVVVSGIGLEFRLGNVVIGTMNQVQWLLGILAIIILYNEIVKQNRRVRQRLCTSAFTDKAYVQELLEGPRTVMYNIMRMDPTSFKSLVAHFKDTELLKDSKHIDVEEKLAMFLHIIAHNIKNRAVNSIFQYSAATTSMASVPPSTQQTEYVPLPDDMNIGDTQVPLAGVDYPWEGWEPTPGSASHTPVSQMIGRRNSARNFCGSRTTHRVTGESPRRGRKICQTHTSTEKGLQTLREKARCRTTSSFDSAQAVRRSDDGDADCARSSAKYSAGPSCKGSRSTSRDLLYFSKGKPTRHYVTKEHMDQRIMELIEARVLGTIGDTTKLQGGLIAKELFDLEIPKGFHIPQIHKYKDSLYRASRPLEPIENRPFCLYHKVNHHSTDNYYALQQMLELIFMKGWILEYIVDLKSYQDDNHKKQLEVVQVNDRAEEKHLYYMHLNNMFKNNQITNSNRSKRQRLFECSDLTPQDKEAKLLPESSNRRLGISFEDCNTSHVKFLHHDTLFIMLKMK</sequence>
<evidence type="ECO:0000313" key="4">
    <source>
        <dbReference type="Proteomes" id="UP000541444"/>
    </source>
</evidence>
<gene>
    <name evidence="3" type="ORF">GIB67_024445</name>
</gene>